<keyword evidence="7 14" id="KW-0418">Kinase</keyword>
<comment type="subcellular location">
    <subcellularLocation>
        <location evidence="2">Membrane</location>
    </subcellularLocation>
</comment>
<dbReference type="SUPFAM" id="SSF55874">
    <property type="entry name" value="ATPase domain of HSP90 chaperone/DNA topoisomerase II/histidine kinase"/>
    <property type="match status" value="1"/>
</dbReference>
<evidence type="ECO:0000256" key="10">
    <source>
        <dbReference type="ARBA" id="ARBA00023136"/>
    </source>
</evidence>
<evidence type="ECO:0000256" key="5">
    <source>
        <dbReference type="ARBA" id="ARBA00022679"/>
    </source>
</evidence>
<feature type="transmembrane region" description="Helical" evidence="11">
    <location>
        <begin position="177"/>
        <end position="200"/>
    </location>
</feature>
<dbReference type="InterPro" id="IPR003594">
    <property type="entry name" value="HATPase_dom"/>
</dbReference>
<dbReference type="PROSITE" id="PS50109">
    <property type="entry name" value="HIS_KIN"/>
    <property type="match status" value="1"/>
</dbReference>
<dbReference type="InterPro" id="IPR003661">
    <property type="entry name" value="HisK_dim/P_dom"/>
</dbReference>
<evidence type="ECO:0000256" key="4">
    <source>
        <dbReference type="ARBA" id="ARBA00022553"/>
    </source>
</evidence>
<evidence type="ECO:0000259" key="12">
    <source>
        <dbReference type="PROSITE" id="PS50109"/>
    </source>
</evidence>
<sequence>MRTVPWLTPGSRSLRTHLLVWLLLPQLVLWAAAAFITYNVAARYANLAIDRNLYQSSQALGRQVKPLGNGLLIDFPRAARDIIESDPDDKVYYMVSSPPGEFILGNHKLPLPPNGATMPPYNDPVFYNATVADQNGTPVSVRIAALYVGWGEDDTPQTMLVQVAKSRASRDALAGQILVDMALPLSGLVLLMSVIVWAGIRAGLAPLARLRDAVVDRAPDNLTPIQLATSPEEVRVLVNALNELLHAVQHSVAGQRRFISDAAHQLRTPLAGLKGQTELALKETDDPALKARLQRVHDSATRSAHLVSQLLTLARAEPESTNSMGRSRFDLRRTVEEATAEMVPRALAAGIDLGMADPGARSPQPVMVDANALLIREAVVNVVDNAIRYAGRGAEVTVRVLAQDQKAIVEVEDSGPGIPPEHHQAVFERFFRATHEGSGCGLGLAIVKEIVERHDGRVELHSRIPRGLRVHIQLRRAT</sequence>
<keyword evidence="4" id="KW-0597">Phosphoprotein</keyword>
<dbReference type="GO" id="GO:0000155">
    <property type="term" value="F:phosphorelay sensor kinase activity"/>
    <property type="evidence" value="ECO:0007669"/>
    <property type="project" value="InterPro"/>
</dbReference>
<evidence type="ECO:0000313" key="15">
    <source>
        <dbReference type="Proteomes" id="UP000193427"/>
    </source>
</evidence>
<evidence type="ECO:0000256" key="2">
    <source>
        <dbReference type="ARBA" id="ARBA00004370"/>
    </source>
</evidence>
<evidence type="ECO:0000256" key="1">
    <source>
        <dbReference type="ARBA" id="ARBA00000085"/>
    </source>
</evidence>
<evidence type="ECO:0000256" key="7">
    <source>
        <dbReference type="ARBA" id="ARBA00022777"/>
    </source>
</evidence>
<dbReference type="PRINTS" id="PR00344">
    <property type="entry name" value="BCTRLSENSOR"/>
</dbReference>
<dbReference type="EC" id="2.7.13.3" evidence="3"/>
<feature type="domain" description="HAMP" evidence="13">
    <location>
        <begin position="201"/>
        <end position="253"/>
    </location>
</feature>
<keyword evidence="5" id="KW-0808">Transferase</keyword>
<accession>A0A1W6LHM6</accession>
<keyword evidence="6 11" id="KW-0812">Transmembrane</keyword>
<dbReference type="InterPro" id="IPR036890">
    <property type="entry name" value="HATPase_C_sf"/>
</dbReference>
<dbReference type="AlphaFoldDB" id="A0A1W6LHM6"/>
<protein>
    <recommendedName>
        <fullName evidence="3">histidine kinase</fullName>
        <ecNumber evidence="3">2.7.13.3</ecNumber>
    </recommendedName>
</protein>
<dbReference type="KEGG" id="rgu:A4W93_04235"/>
<name>A0A1W6LHM6_9BURK</name>
<reference evidence="14 15" key="1">
    <citation type="submission" date="2016-04" db="EMBL/GenBank/DDBJ databases">
        <title>Complete genome sequence of natural rubber-degrading, novel Gram-negative bacterium, Rhizobacter gummiphilus strain NS21.</title>
        <authorList>
            <person name="Tabata M."/>
            <person name="Kasai D."/>
            <person name="Fukuda M."/>
        </authorList>
    </citation>
    <scope>NUCLEOTIDE SEQUENCE [LARGE SCALE GENOMIC DNA]</scope>
    <source>
        <strain evidence="14 15">NS21</strain>
    </source>
</reference>
<dbReference type="Pfam" id="PF08521">
    <property type="entry name" value="2CSK_N"/>
    <property type="match status" value="1"/>
</dbReference>
<dbReference type="Gene3D" id="3.30.565.10">
    <property type="entry name" value="Histidine kinase-like ATPase, C-terminal domain"/>
    <property type="match status" value="1"/>
</dbReference>
<evidence type="ECO:0000256" key="8">
    <source>
        <dbReference type="ARBA" id="ARBA00022989"/>
    </source>
</evidence>
<feature type="transmembrane region" description="Helical" evidence="11">
    <location>
        <begin position="20"/>
        <end position="41"/>
    </location>
</feature>
<dbReference type="InterPro" id="IPR050428">
    <property type="entry name" value="TCS_sensor_his_kinase"/>
</dbReference>
<evidence type="ECO:0000313" key="14">
    <source>
        <dbReference type="EMBL" id="ARN23723.1"/>
    </source>
</evidence>
<evidence type="ECO:0000256" key="9">
    <source>
        <dbReference type="ARBA" id="ARBA00023012"/>
    </source>
</evidence>
<dbReference type="SMART" id="SM00388">
    <property type="entry name" value="HisKA"/>
    <property type="match status" value="1"/>
</dbReference>
<evidence type="ECO:0000256" key="3">
    <source>
        <dbReference type="ARBA" id="ARBA00012438"/>
    </source>
</evidence>
<dbReference type="CDD" id="cd00082">
    <property type="entry name" value="HisKA"/>
    <property type="match status" value="1"/>
</dbReference>
<dbReference type="STRING" id="946333.A4W93_04235"/>
<feature type="domain" description="Histidine kinase" evidence="12">
    <location>
        <begin position="261"/>
        <end position="478"/>
    </location>
</feature>
<dbReference type="Pfam" id="PF00512">
    <property type="entry name" value="HisKA"/>
    <property type="match status" value="1"/>
</dbReference>
<keyword evidence="9" id="KW-0902">Two-component regulatory system</keyword>
<dbReference type="InterPro" id="IPR005467">
    <property type="entry name" value="His_kinase_dom"/>
</dbReference>
<evidence type="ECO:0000256" key="11">
    <source>
        <dbReference type="SAM" id="Phobius"/>
    </source>
</evidence>
<comment type="catalytic activity">
    <reaction evidence="1">
        <text>ATP + protein L-histidine = ADP + protein N-phospho-L-histidine.</text>
        <dbReference type="EC" id="2.7.13.3"/>
    </reaction>
</comment>
<dbReference type="SMART" id="SM00387">
    <property type="entry name" value="HATPase_c"/>
    <property type="match status" value="1"/>
</dbReference>
<dbReference type="PROSITE" id="PS50885">
    <property type="entry name" value="HAMP"/>
    <property type="match status" value="1"/>
</dbReference>
<dbReference type="CDD" id="cd00075">
    <property type="entry name" value="HATPase"/>
    <property type="match status" value="1"/>
</dbReference>
<keyword evidence="8 11" id="KW-1133">Transmembrane helix</keyword>
<dbReference type="SUPFAM" id="SSF47384">
    <property type="entry name" value="Homodimeric domain of signal transducing histidine kinase"/>
    <property type="match status" value="1"/>
</dbReference>
<evidence type="ECO:0000259" key="13">
    <source>
        <dbReference type="PROSITE" id="PS50885"/>
    </source>
</evidence>
<dbReference type="InterPro" id="IPR013727">
    <property type="entry name" value="2CSK_N"/>
</dbReference>
<dbReference type="GO" id="GO:0005886">
    <property type="term" value="C:plasma membrane"/>
    <property type="evidence" value="ECO:0007669"/>
    <property type="project" value="TreeGrafter"/>
</dbReference>
<dbReference type="InterPro" id="IPR036097">
    <property type="entry name" value="HisK_dim/P_sf"/>
</dbReference>
<proteinExistence type="predicted"/>
<keyword evidence="10 11" id="KW-0472">Membrane</keyword>
<dbReference type="PANTHER" id="PTHR45436:SF1">
    <property type="entry name" value="SENSOR PROTEIN QSEC"/>
    <property type="match status" value="1"/>
</dbReference>
<keyword evidence="15" id="KW-1185">Reference proteome</keyword>
<dbReference type="InterPro" id="IPR004358">
    <property type="entry name" value="Sig_transdc_His_kin-like_C"/>
</dbReference>
<organism evidence="14 15">
    <name type="scientific">Piscinibacter gummiphilus</name>
    <dbReference type="NCBI Taxonomy" id="946333"/>
    <lineage>
        <taxon>Bacteria</taxon>
        <taxon>Pseudomonadati</taxon>
        <taxon>Pseudomonadota</taxon>
        <taxon>Betaproteobacteria</taxon>
        <taxon>Burkholderiales</taxon>
        <taxon>Sphaerotilaceae</taxon>
        <taxon>Piscinibacter</taxon>
    </lineage>
</organism>
<dbReference type="Pfam" id="PF02518">
    <property type="entry name" value="HATPase_c"/>
    <property type="match status" value="1"/>
</dbReference>
<evidence type="ECO:0000256" key="6">
    <source>
        <dbReference type="ARBA" id="ARBA00022692"/>
    </source>
</evidence>
<dbReference type="InterPro" id="IPR003660">
    <property type="entry name" value="HAMP_dom"/>
</dbReference>
<dbReference type="EMBL" id="CP015118">
    <property type="protein sequence ID" value="ARN23723.1"/>
    <property type="molecule type" value="Genomic_DNA"/>
</dbReference>
<dbReference type="Proteomes" id="UP000193427">
    <property type="component" value="Chromosome"/>
</dbReference>
<dbReference type="PANTHER" id="PTHR45436">
    <property type="entry name" value="SENSOR HISTIDINE KINASE YKOH"/>
    <property type="match status" value="1"/>
</dbReference>
<gene>
    <name evidence="14" type="ORF">A4W93_04235</name>
</gene>
<dbReference type="Gene3D" id="1.10.287.130">
    <property type="match status" value="1"/>
</dbReference>